<dbReference type="EMBL" id="KZ868130">
    <property type="protein sequence ID" value="RIA04197.1"/>
    <property type="molecule type" value="Genomic_DNA"/>
</dbReference>
<dbReference type="InterPro" id="IPR006564">
    <property type="entry name" value="Znf_PMZ"/>
</dbReference>
<feature type="region of interest" description="Disordered" evidence="5">
    <location>
        <begin position="124"/>
        <end position="187"/>
    </location>
</feature>
<dbReference type="Proteomes" id="UP000264353">
    <property type="component" value="Unassembled WGS sequence"/>
</dbReference>
<evidence type="ECO:0000259" key="6">
    <source>
        <dbReference type="PROSITE" id="PS50966"/>
    </source>
</evidence>
<dbReference type="AlphaFoldDB" id="A0A397L0P1"/>
<evidence type="ECO:0000313" key="7">
    <source>
        <dbReference type="EMBL" id="RIA04197.1"/>
    </source>
</evidence>
<dbReference type="InterPro" id="IPR007527">
    <property type="entry name" value="Znf_SWIM"/>
</dbReference>
<dbReference type="Pfam" id="PF04434">
    <property type="entry name" value="SWIM"/>
    <property type="match status" value="1"/>
</dbReference>
<dbReference type="SMART" id="SM00575">
    <property type="entry name" value="ZnF_PMZ"/>
    <property type="match status" value="1"/>
</dbReference>
<feature type="region of interest" description="Disordered" evidence="5">
    <location>
        <begin position="737"/>
        <end position="773"/>
    </location>
</feature>
<evidence type="ECO:0000256" key="5">
    <source>
        <dbReference type="SAM" id="MobiDB-lite"/>
    </source>
</evidence>
<proteinExistence type="predicted"/>
<dbReference type="PROSITE" id="PS50966">
    <property type="entry name" value="ZF_SWIM"/>
    <property type="match status" value="1"/>
</dbReference>
<feature type="region of interest" description="Disordered" evidence="5">
    <location>
        <begin position="51"/>
        <end position="87"/>
    </location>
</feature>
<feature type="compositionally biased region" description="Low complexity" evidence="5">
    <location>
        <begin position="127"/>
        <end position="137"/>
    </location>
</feature>
<dbReference type="Pfam" id="PF10551">
    <property type="entry name" value="MULE"/>
    <property type="match status" value="1"/>
</dbReference>
<accession>A0A397L0P1</accession>
<protein>
    <recommendedName>
        <fullName evidence="6">SWIM-type domain-containing protein</fullName>
    </recommendedName>
</protein>
<name>A0A397L0P1_BRACM</name>
<dbReference type="PANTHER" id="PTHR31973">
    <property type="entry name" value="POLYPROTEIN, PUTATIVE-RELATED"/>
    <property type="match status" value="1"/>
</dbReference>
<evidence type="ECO:0000256" key="4">
    <source>
        <dbReference type="PROSITE-ProRule" id="PRU00325"/>
    </source>
</evidence>
<reference evidence="7" key="1">
    <citation type="submission" date="2018-06" db="EMBL/GenBank/DDBJ databases">
        <title>WGS assembly of Brassica rapa FPsc.</title>
        <authorList>
            <person name="Bowman J."/>
            <person name="Kohchi T."/>
            <person name="Yamato K."/>
            <person name="Jenkins J."/>
            <person name="Shu S."/>
            <person name="Ishizaki K."/>
            <person name="Yamaoka S."/>
            <person name="Nishihama R."/>
            <person name="Nakamura Y."/>
            <person name="Berger F."/>
            <person name="Adam C."/>
            <person name="Aki S."/>
            <person name="Althoff F."/>
            <person name="Araki T."/>
            <person name="Arteaga-Vazquez M."/>
            <person name="Balasubrmanian S."/>
            <person name="Bauer D."/>
            <person name="Boehm C."/>
            <person name="Briginshaw L."/>
            <person name="Caballero-Perez J."/>
            <person name="Catarino B."/>
            <person name="Chen F."/>
            <person name="Chiyoda S."/>
            <person name="Chovatia M."/>
            <person name="Davies K."/>
            <person name="Delmans M."/>
            <person name="Demura T."/>
            <person name="Dierschke T."/>
            <person name="Dolan L."/>
            <person name="Dorantes-Acosta A."/>
            <person name="Eklund D."/>
            <person name="Florent S."/>
            <person name="Flores-Sandoval E."/>
            <person name="Fujiyama A."/>
            <person name="Fukuzawa H."/>
            <person name="Galik B."/>
            <person name="Grimanelli D."/>
            <person name="Grimwood J."/>
            <person name="Grossniklaus U."/>
            <person name="Hamada T."/>
            <person name="Haseloff J."/>
            <person name="Hetherington A."/>
            <person name="Higo A."/>
            <person name="Hirakawa Y."/>
            <person name="Hundley H."/>
            <person name="Ikeda Y."/>
            <person name="Inoue K."/>
            <person name="Inoue S."/>
            <person name="Ishida S."/>
            <person name="Jia Q."/>
            <person name="Kakita M."/>
            <person name="Kanazawa T."/>
            <person name="Kawai Y."/>
            <person name="Kawashima T."/>
            <person name="Kennedy M."/>
            <person name="Kinose K."/>
            <person name="Kinoshita T."/>
            <person name="Kohara Y."/>
            <person name="Koide E."/>
            <person name="Komatsu K."/>
            <person name="Kopischke S."/>
            <person name="Kubo M."/>
            <person name="Kyozuka J."/>
            <person name="Lagercrantz U."/>
            <person name="Lin S."/>
            <person name="Lindquist E."/>
            <person name="Lipzen A."/>
            <person name="Lu C."/>
            <person name="Luna E."/>
            <person name="Martienssen R."/>
            <person name="Minamino N."/>
            <person name="Mizutani M."/>
            <person name="Mizutani M."/>
            <person name="Mochizuki N."/>
            <person name="Monte I."/>
            <person name="Mosher R."/>
            <person name="Nagasaki H."/>
            <person name="Nakagami H."/>
            <person name="Naramoto S."/>
            <person name="Nishitani K."/>
            <person name="Ohtani M."/>
            <person name="Okamoto T."/>
            <person name="Okumura M."/>
            <person name="Phillips J."/>
            <person name="Pollak B."/>
            <person name="Reinders A."/>
            <person name="Roevekamp M."/>
            <person name="Sano R."/>
            <person name="Sawa S."/>
            <person name="Schmid M."/>
            <person name="Shirakawa M."/>
            <person name="Solano R."/>
            <person name="Spunde A."/>
            <person name="Suetsugu N."/>
            <person name="Sugano S."/>
            <person name="Sugiyama A."/>
            <person name="Sun R."/>
            <person name="Suzuki Y."/>
            <person name="Takenaka M."/>
            <person name="Takezawa D."/>
            <person name="Tomogane H."/>
            <person name="Tsuzuki M."/>
            <person name="Ueda T."/>
            <person name="Umeda M."/>
            <person name="Ward J."/>
            <person name="Watanabe Y."/>
            <person name="Yazaki K."/>
            <person name="Yokoyama R."/>
            <person name="Yoshitake Y."/>
            <person name="Yotsui I."/>
            <person name="Zachgo S."/>
            <person name="Schmutz J."/>
        </authorList>
    </citation>
    <scope>NUCLEOTIDE SEQUENCE [LARGE SCALE GENOMIC DNA]</scope>
</reference>
<gene>
    <name evidence="7" type="ORF">BRARA_K01600</name>
</gene>
<feature type="domain" description="SWIM-type" evidence="6">
    <location>
        <begin position="661"/>
        <end position="693"/>
    </location>
</feature>
<evidence type="ECO:0000256" key="1">
    <source>
        <dbReference type="ARBA" id="ARBA00022723"/>
    </source>
</evidence>
<keyword evidence="2 4" id="KW-0863">Zinc-finger</keyword>
<organism evidence="7">
    <name type="scientific">Brassica campestris</name>
    <name type="common">Field mustard</name>
    <dbReference type="NCBI Taxonomy" id="3711"/>
    <lineage>
        <taxon>Eukaryota</taxon>
        <taxon>Viridiplantae</taxon>
        <taxon>Streptophyta</taxon>
        <taxon>Embryophyta</taxon>
        <taxon>Tracheophyta</taxon>
        <taxon>Spermatophyta</taxon>
        <taxon>Magnoliopsida</taxon>
        <taxon>eudicotyledons</taxon>
        <taxon>Gunneridae</taxon>
        <taxon>Pentapetalae</taxon>
        <taxon>rosids</taxon>
        <taxon>malvids</taxon>
        <taxon>Brassicales</taxon>
        <taxon>Brassicaceae</taxon>
        <taxon>Brassiceae</taxon>
        <taxon>Brassica</taxon>
    </lineage>
</organism>
<dbReference type="InterPro" id="IPR004332">
    <property type="entry name" value="Transposase_MuDR"/>
</dbReference>
<keyword evidence="3" id="KW-0862">Zinc</keyword>
<dbReference type="GO" id="GO:0008270">
    <property type="term" value="F:zinc ion binding"/>
    <property type="evidence" value="ECO:0007669"/>
    <property type="project" value="UniProtKB-KW"/>
</dbReference>
<dbReference type="Pfam" id="PF03108">
    <property type="entry name" value="DBD_Tnp_Mut"/>
    <property type="match status" value="1"/>
</dbReference>
<evidence type="ECO:0000256" key="2">
    <source>
        <dbReference type="ARBA" id="ARBA00022771"/>
    </source>
</evidence>
<sequence length="789" mass="87670">MDVFETPRCSAKQRQSGTKRKAVDLSSVGSKTNFINLDDFQLIEEVEKFEERLRSESNPTGGGDCNGWSEGIDSDYSGPEEIDERDIRPRGYDVEFWEPLIDGDLGGSDAVEVVFNDKEANGVAKLSEGSSSEPVGESSGGSGVKGEIPVDDFAWMGRTSIGGRNSRVPESGGQEPSNRKLEDVDDEEFDIPPLYDDTVYEAAEIPGLDVEGADGVVHVGKVYGSKVDCQIAFAIYAIKGQFQFKQTRTKVDSFVCECPDERCDWRVTAHEIRGCGYYEIRKAQLDHTCPIESRNGYGSRGTARVIAAVYKAKFKDPSKGPKVVEIQRLLMEDLRLSASYMKCYRAKEQAMFDLRGPDDDSYMKLAEYLYMLKLANPGTVADIETEVDDEGVERFLYMFLAFGASIKGFQKLRLVLVLDGTHLSGKYKGVLLTASGQDGNFQVFPLAFAIVDSEDTEAWTWFLQKVERILADSSNLAIISDRATSIANAVSCVYPQAHHGFCIVHLARNVNARFSSKGLARLVTAAATAHRMRDYKNFCDKIRASNSECGIYLGKIGSARWSRTYFGGQRYNIMTSNIAEQLNNALVEGRSSPIIELVMFIQGMMTRWFSARRKKANKHRGLMTIEVDKVMTKTMALVKGSKVNSISSWSCQVVGKFGGSESVQLEQKKCTCKYFDNMKIPCGHAMITADNIGLAYETMVGHCYKTVAWRETYAGVIRPIGDPRDESIPEDVRDAMLMPPLTKRPPGRRRTKRFPSAGEMPGPKKKSVPNKCGRCRVEGHNRTNCTVPI</sequence>
<evidence type="ECO:0000256" key="3">
    <source>
        <dbReference type="ARBA" id="ARBA00022833"/>
    </source>
</evidence>
<feature type="region of interest" description="Disordered" evidence="5">
    <location>
        <begin position="1"/>
        <end position="20"/>
    </location>
</feature>
<dbReference type="InterPro" id="IPR018289">
    <property type="entry name" value="MULE_transposase_dom"/>
</dbReference>
<keyword evidence="1" id="KW-0479">Metal-binding</keyword>
<dbReference type="PANTHER" id="PTHR31973:SF187">
    <property type="entry name" value="MUTATOR TRANSPOSASE MUDRA PROTEIN"/>
    <property type="match status" value="1"/>
</dbReference>